<name>A0AAV2HWV9_LYMST</name>
<sequence>MDASIRKLIAKAGSHPVGEKNPELQQAFSLLRSVAESRPVIDAPEAFGQDLYVLCAELALQHGHLEMAKECLKMFSMKQPAANQFLCRAYLCHAQLLAPKDSNDLEKLEKAMVYVTKAISFAKNNPRYHFLVYNSSVIYWQLSRPFLKPGYRQYLVHSLHQVVKALDEIEDKDFEWRAQLMISLIECHIDANRRSDAANVATAAASFIKTNVPTLYKKLFGLMVRYQLCDLTKIQKETKSSPELNAFYKICKLKNILEQEEVITDYSTEIESILNLLDNAKSLVEPPKSDIFVSKPERRKSELKTPPQVKKFSSTISDKLVTLPF</sequence>
<comment type="caution">
    <text evidence="1">The sequence shown here is derived from an EMBL/GenBank/DDBJ whole genome shotgun (WGS) entry which is preliminary data.</text>
</comment>
<evidence type="ECO:0000313" key="2">
    <source>
        <dbReference type="Proteomes" id="UP001497497"/>
    </source>
</evidence>
<dbReference type="GO" id="GO:0060294">
    <property type="term" value="P:cilium movement involved in cell motility"/>
    <property type="evidence" value="ECO:0007669"/>
    <property type="project" value="InterPro"/>
</dbReference>
<gene>
    <name evidence="1" type="ORF">GSLYS_00012422001</name>
</gene>
<evidence type="ECO:0000313" key="1">
    <source>
        <dbReference type="EMBL" id="CAL1538601.1"/>
    </source>
</evidence>
<accession>A0AAV2HWV9</accession>
<dbReference type="InterPro" id="IPR057466">
    <property type="entry name" value="CFAP46_TPR"/>
</dbReference>
<reference evidence="1 2" key="1">
    <citation type="submission" date="2024-04" db="EMBL/GenBank/DDBJ databases">
        <authorList>
            <consortium name="Genoscope - CEA"/>
            <person name="William W."/>
        </authorList>
    </citation>
    <scope>NUCLEOTIDE SEQUENCE [LARGE SCALE GENOMIC DNA]</scope>
</reference>
<proteinExistence type="predicted"/>
<dbReference type="InterPro" id="IPR039586">
    <property type="entry name" value="CFAP46"/>
</dbReference>
<dbReference type="AlphaFoldDB" id="A0AAV2HWV9"/>
<dbReference type="GO" id="GO:0035082">
    <property type="term" value="P:axoneme assembly"/>
    <property type="evidence" value="ECO:0007669"/>
    <property type="project" value="InterPro"/>
</dbReference>
<protein>
    <submittedName>
        <fullName evidence="1">Uncharacterized protein</fullName>
    </submittedName>
</protein>
<dbReference type="Proteomes" id="UP001497497">
    <property type="component" value="Unassembled WGS sequence"/>
</dbReference>
<dbReference type="PANTHER" id="PTHR15977">
    <property type="entry name" value="CILIA- AND FLAGELLA-ASSOCIATED PROTEIN 46"/>
    <property type="match status" value="1"/>
</dbReference>
<dbReference type="PANTHER" id="PTHR15977:SF15">
    <property type="entry name" value="CILIA- AND FLAGELLA-ASSOCIATED PROTEIN 46"/>
    <property type="match status" value="1"/>
</dbReference>
<keyword evidence="2" id="KW-1185">Reference proteome</keyword>
<organism evidence="1 2">
    <name type="scientific">Lymnaea stagnalis</name>
    <name type="common">Great pond snail</name>
    <name type="synonym">Helix stagnalis</name>
    <dbReference type="NCBI Taxonomy" id="6523"/>
    <lineage>
        <taxon>Eukaryota</taxon>
        <taxon>Metazoa</taxon>
        <taxon>Spiralia</taxon>
        <taxon>Lophotrochozoa</taxon>
        <taxon>Mollusca</taxon>
        <taxon>Gastropoda</taxon>
        <taxon>Heterobranchia</taxon>
        <taxon>Euthyneura</taxon>
        <taxon>Panpulmonata</taxon>
        <taxon>Hygrophila</taxon>
        <taxon>Lymnaeoidea</taxon>
        <taxon>Lymnaeidae</taxon>
        <taxon>Lymnaea</taxon>
    </lineage>
</organism>
<dbReference type="EMBL" id="CAXITT010000306">
    <property type="protein sequence ID" value="CAL1538601.1"/>
    <property type="molecule type" value="Genomic_DNA"/>
</dbReference>
<dbReference type="Pfam" id="PF25439">
    <property type="entry name" value="TPR_CFAP46_N"/>
    <property type="match status" value="1"/>
</dbReference>